<organism evidence="2 4">
    <name type="scientific">Rotaria sordida</name>
    <dbReference type="NCBI Taxonomy" id="392033"/>
    <lineage>
        <taxon>Eukaryota</taxon>
        <taxon>Metazoa</taxon>
        <taxon>Spiralia</taxon>
        <taxon>Gnathifera</taxon>
        <taxon>Rotifera</taxon>
        <taxon>Eurotatoria</taxon>
        <taxon>Bdelloidea</taxon>
        <taxon>Philodinida</taxon>
        <taxon>Philodinidae</taxon>
        <taxon>Rotaria</taxon>
    </lineage>
</organism>
<keyword evidence="5" id="KW-1185">Reference proteome</keyword>
<keyword evidence="1" id="KW-0812">Transmembrane</keyword>
<proteinExistence type="predicted"/>
<dbReference type="EMBL" id="CAJNOL010000817">
    <property type="protein sequence ID" value="CAF1208502.1"/>
    <property type="molecule type" value="Genomic_DNA"/>
</dbReference>
<comment type="caution">
    <text evidence="2">The sequence shown here is derived from an EMBL/GenBank/DDBJ whole genome shotgun (WGS) entry which is preliminary data.</text>
</comment>
<dbReference type="Proteomes" id="UP000663870">
    <property type="component" value="Unassembled WGS sequence"/>
</dbReference>
<keyword evidence="1" id="KW-1133">Transmembrane helix</keyword>
<feature type="transmembrane region" description="Helical" evidence="1">
    <location>
        <begin position="84"/>
        <end position="106"/>
    </location>
</feature>
<dbReference type="Proteomes" id="UP000663854">
    <property type="component" value="Unassembled WGS sequence"/>
</dbReference>
<evidence type="ECO:0000313" key="5">
    <source>
        <dbReference type="Proteomes" id="UP000663870"/>
    </source>
</evidence>
<reference evidence="2" key="1">
    <citation type="submission" date="2021-02" db="EMBL/GenBank/DDBJ databases">
        <authorList>
            <person name="Nowell W R."/>
        </authorList>
    </citation>
    <scope>NUCLEOTIDE SEQUENCE</scope>
</reference>
<evidence type="ECO:0000256" key="1">
    <source>
        <dbReference type="SAM" id="Phobius"/>
    </source>
</evidence>
<evidence type="ECO:0000313" key="2">
    <source>
        <dbReference type="EMBL" id="CAF0912221.1"/>
    </source>
</evidence>
<evidence type="ECO:0000313" key="4">
    <source>
        <dbReference type="Proteomes" id="UP000663854"/>
    </source>
</evidence>
<accession>A0A814AC23</accession>
<dbReference type="EMBL" id="CAJNOH010000154">
    <property type="protein sequence ID" value="CAF0912221.1"/>
    <property type="molecule type" value="Genomic_DNA"/>
</dbReference>
<protein>
    <submittedName>
        <fullName evidence="2">Uncharacterized protein</fullName>
    </submittedName>
</protein>
<dbReference type="AlphaFoldDB" id="A0A814AC23"/>
<evidence type="ECO:0000313" key="3">
    <source>
        <dbReference type="EMBL" id="CAF1208502.1"/>
    </source>
</evidence>
<keyword evidence="1" id="KW-0472">Membrane</keyword>
<gene>
    <name evidence="3" type="ORF">JXQ802_LOCUS24809</name>
    <name evidence="2" type="ORF">PYM288_LOCUS10082</name>
</gene>
<sequence>MYLTDYSGTISSPLQLNVEIHIVDIITDIDEKYKVTFNGYIYIKINKRQSLENVQELRIYRDLNLKSANIIHAMKEKDNSKKTLNIRIVITIVLLLITGMGIFYILRRYCIDSSSKSTSKNVRDLTIDSLKSHTSNKTDDHSNITYF</sequence>
<name>A0A814AC23_9BILA</name>